<name>A0ACC5R2W6_9HYPH</name>
<protein>
    <submittedName>
        <fullName evidence="1">50S ribosomal protein L5</fullName>
    </submittedName>
</protein>
<keyword evidence="2" id="KW-1185">Reference proteome</keyword>
<dbReference type="Proteomes" id="UP000616151">
    <property type="component" value="Unassembled WGS sequence"/>
</dbReference>
<evidence type="ECO:0000313" key="2">
    <source>
        <dbReference type="Proteomes" id="UP000616151"/>
    </source>
</evidence>
<comment type="caution">
    <text evidence="1">The sequence shown here is derived from an EMBL/GenBank/DDBJ whole genome shotgun (WGS) entry which is preliminary data.</text>
</comment>
<accession>A0ACC5R2W6</accession>
<reference evidence="1" key="1">
    <citation type="submission" date="2021-01" db="EMBL/GenBank/DDBJ databases">
        <authorList>
            <person name="Sun Q."/>
        </authorList>
    </citation>
    <scope>NUCLEOTIDE SEQUENCE</scope>
    <source>
        <strain evidence="1">YIM B02566</strain>
    </source>
</reference>
<keyword evidence="1" id="KW-0687">Ribonucleoprotein</keyword>
<sequence>MADTYTPRLRQQYDEEIVKKLTEQFSYKNPMEVPKLEKIVLNMGIGEATADSKLVQVAVAELEKIAGQKVVITKARKAIATFKIRENLAIGAKVTLRKTRMYEFLDRLITIALPRVRDFRGLSSTSFDGHGNYAMGIKEHIIFPEIDYDRIDRVWGLDVIVCTTAKTDDEARALLEAFNFPFRKSARRQAA</sequence>
<evidence type="ECO:0000313" key="1">
    <source>
        <dbReference type="EMBL" id="MBK1866968.1"/>
    </source>
</evidence>
<proteinExistence type="predicted"/>
<organism evidence="1 2">
    <name type="scientific">Taklimakanibacter albus</name>
    <dbReference type="NCBI Taxonomy" id="2800327"/>
    <lineage>
        <taxon>Bacteria</taxon>
        <taxon>Pseudomonadati</taxon>
        <taxon>Pseudomonadota</taxon>
        <taxon>Alphaproteobacteria</taxon>
        <taxon>Hyphomicrobiales</taxon>
        <taxon>Aestuariivirgaceae</taxon>
        <taxon>Taklimakanibacter</taxon>
    </lineage>
</organism>
<dbReference type="EMBL" id="JAENHL010000006">
    <property type="protein sequence ID" value="MBK1866968.1"/>
    <property type="molecule type" value="Genomic_DNA"/>
</dbReference>
<gene>
    <name evidence="1" type="primary">rplE</name>
    <name evidence="1" type="ORF">JHL16_11430</name>
</gene>
<keyword evidence="1" id="KW-0689">Ribosomal protein</keyword>